<proteinExistence type="predicted"/>
<keyword evidence="2" id="KW-0413">Isomerase</keyword>
<dbReference type="Pfam" id="PF00300">
    <property type="entry name" value="His_Phos_1"/>
    <property type="match status" value="1"/>
</dbReference>
<dbReference type="EMBL" id="JBHUHV010000024">
    <property type="protein sequence ID" value="MFD2066947.1"/>
    <property type="molecule type" value="Genomic_DNA"/>
</dbReference>
<dbReference type="SUPFAM" id="SSF53254">
    <property type="entry name" value="Phosphoglycerate mutase-like"/>
    <property type="match status" value="1"/>
</dbReference>
<evidence type="ECO:0000313" key="2">
    <source>
        <dbReference type="EMBL" id="MFD2066947.1"/>
    </source>
</evidence>
<protein>
    <submittedName>
        <fullName evidence="2">Phosphoglycerate mutase family protein</fullName>
        <ecNumber evidence="2">5.4.2.-</ecNumber>
    </submittedName>
</protein>
<organism evidence="2 3">
    <name type="scientific">Pontibacter silvestris</name>
    <dbReference type="NCBI Taxonomy" id="2305183"/>
    <lineage>
        <taxon>Bacteria</taxon>
        <taxon>Pseudomonadati</taxon>
        <taxon>Bacteroidota</taxon>
        <taxon>Cytophagia</taxon>
        <taxon>Cytophagales</taxon>
        <taxon>Hymenobacteraceae</taxon>
        <taxon>Pontibacter</taxon>
    </lineage>
</organism>
<dbReference type="Proteomes" id="UP001597369">
    <property type="component" value="Unassembled WGS sequence"/>
</dbReference>
<gene>
    <name evidence="2" type="ORF">ACFSKU_08620</name>
</gene>
<dbReference type="RefSeq" id="WP_229961601.1">
    <property type="nucleotide sequence ID" value="NZ_JAJJWI010000013.1"/>
</dbReference>
<dbReference type="InterPro" id="IPR029033">
    <property type="entry name" value="His_PPase_superfam"/>
</dbReference>
<evidence type="ECO:0000256" key="1">
    <source>
        <dbReference type="SAM" id="SignalP"/>
    </source>
</evidence>
<feature type="signal peptide" evidence="1">
    <location>
        <begin position="1"/>
        <end position="19"/>
    </location>
</feature>
<reference evidence="3" key="1">
    <citation type="journal article" date="2019" name="Int. J. Syst. Evol. Microbiol.">
        <title>The Global Catalogue of Microorganisms (GCM) 10K type strain sequencing project: providing services to taxonomists for standard genome sequencing and annotation.</title>
        <authorList>
            <consortium name="The Broad Institute Genomics Platform"/>
            <consortium name="The Broad Institute Genome Sequencing Center for Infectious Disease"/>
            <person name="Wu L."/>
            <person name="Ma J."/>
        </authorList>
    </citation>
    <scope>NUCLEOTIDE SEQUENCE [LARGE SCALE GENOMIC DNA]</scope>
    <source>
        <strain evidence="3">JCM 16545</strain>
    </source>
</reference>
<keyword evidence="1" id="KW-0732">Signal</keyword>
<dbReference type="EC" id="5.4.2.-" evidence="2"/>
<keyword evidence="3" id="KW-1185">Reference proteome</keyword>
<name>A0ABW4WW34_9BACT</name>
<dbReference type="InterPro" id="IPR013078">
    <property type="entry name" value="His_Pase_superF_clade-1"/>
</dbReference>
<dbReference type="GO" id="GO:0016853">
    <property type="term" value="F:isomerase activity"/>
    <property type="evidence" value="ECO:0007669"/>
    <property type="project" value="UniProtKB-KW"/>
</dbReference>
<feature type="chain" id="PRO_5045890585" evidence="1">
    <location>
        <begin position="20"/>
        <end position="277"/>
    </location>
</feature>
<comment type="caution">
    <text evidence="2">The sequence shown here is derived from an EMBL/GenBank/DDBJ whole genome shotgun (WGS) entry which is preliminary data.</text>
</comment>
<sequence>MVKISLTILVLFASLSASAQRKNPNYQMIENIAQKYKELNAQAGYVKVNDVPVAQDTRFIRPEDEVVPDYNNLRQIALVRHGEPDLLKDGKFSFKEARQFVKDYDSVGIVVPDKPFLNIKNTDEVAIFTSSINRARATAKYLFGDNEAINVSHDFREFETYIGKLIPKFRLPIKFWTTTARIKWILGIKGKGVESFADAKKRAKKAANLLDRATEEKPKVVLVAHGFLNRYIKKNLENMGWRVVSNGGSNYLATTILVKIEEKANNNNDNLSVRHID</sequence>
<accession>A0ABW4WW34</accession>
<evidence type="ECO:0000313" key="3">
    <source>
        <dbReference type="Proteomes" id="UP001597369"/>
    </source>
</evidence>
<dbReference type="Gene3D" id="3.40.50.1240">
    <property type="entry name" value="Phosphoglycerate mutase-like"/>
    <property type="match status" value="1"/>
</dbReference>